<evidence type="ECO:0000256" key="4">
    <source>
        <dbReference type="SAM" id="MobiDB-lite"/>
    </source>
</evidence>
<feature type="compositionally biased region" description="Polar residues" evidence="4">
    <location>
        <begin position="29"/>
        <end position="51"/>
    </location>
</feature>
<keyword evidence="3" id="KW-0325">Glycoprotein</keyword>
<evidence type="ECO:0000256" key="5">
    <source>
        <dbReference type="SAM" id="SignalP"/>
    </source>
</evidence>
<dbReference type="PANTHER" id="PTHR12411">
    <property type="entry name" value="CYSTEINE PROTEASE FAMILY C1-RELATED"/>
    <property type="match status" value="1"/>
</dbReference>
<evidence type="ECO:0000256" key="1">
    <source>
        <dbReference type="ARBA" id="ARBA00008455"/>
    </source>
</evidence>
<comment type="similarity">
    <text evidence="1">Belongs to the peptidase C1 family.</text>
</comment>
<dbReference type="GO" id="GO:0006508">
    <property type="term" value="P:proteolysis"/>
    <property type="evidence" value="ECO:0007669"/>
    <property type="project" value="InterPro"/>
</dbReference>
<evidence type="ECO:0000313" key="8">
    <source>
        <dbReference type="Proteomes" id="UP000219813"/>
    </source>
</evidence>
<accession>A0A1D3JJ61</accession>
<dbReference type="GO" id="GO:0008234">
    <property type="term" value="F:cysteine-type peptidase activity"/>
    <property type="evidence" value="ECO:0007669"/>
    <property type="project" value="InterPro"/>
</dbReference>
<dbReference type="InterPro" id="IPR013128">
    <property type="entry name" value="Peptidase_C1A"/>
</dbReference>
<dbReference type="InterPro" id="IPR025660">
    <property type="entry name" value="Pept_his_AS"/>
</dbReference>
<protein>
    <submittedName>
        <fullName evidence="7">Serine-repeat antigen, putative</fullName>
    </submittedName>
</protein>
<dbReference type="SUPFAM" id="SSF54001">
    <property type="entry name" value="Cysteine proteinases"/>
    <property type="match status" value="1"/>
</dbReference>
<keyword evidence="5" id="KW-0732">Signal</keyword>
<feature type="compositionally biased region" description="Low complexity" evidence="4">
    <location>
        <begin position="862"/>
        <end position="891"/>
    </location>
</feature>
<feature type="compositionally biased region" description="Low complexity" evidence="4">
    <location>
        <begin position="52"/>
        <end position="64"/>
    </location>
</feature>
<dbReference type="InterPro" id="IPR000668">
    <property type="entry name" value="Peptidase_C1A_C"/>
</dbReference>
<dbReference type="EMBL" id="LT594625">
    <property type="protein sequence ID" value="SBT86553.1"/>
    <property type="molecule type" value="Genomic_DNA"/>
</dbReference>
<dbReference type="SMART" id="SM00645">
    <property type="entry name" value="Pept_C1"/>
    <property type="match status" value="1"/>
</dbReference>
<dbReference type="Pfam" id="PF00112">
    <property type="entry name" value="Peptidase_C1"/>
    <property type="match status" value="1"/>
</dbReference>
<sequence length="988" mass="110162">MKYGILYIFMICISFGSNTIKCTTVSVSDNRGNEASEQPLQPAQPGPQTHEPSNSQVQNSSNPNISDLTVTTPPVAQNLSHETPKNGSSQSPPQNGPLLSSPSAVNNGQPNVSSGGAVSPNLSSAGNSNGATQLSAESQNGAVSPKVPNYHNMAKIESALLKNHTGVRITGPCNEEVGVFLIPYIYITVKSKTDNIELSSKFPQSDNEVLEFKKEKEELQNKCGQDSKKTFKFIIYIQQDVLTLKWKVYPSEPSSDASNVKADVRKYKIPKLETPITSIQVHTAAVEEGKAFLKSKDYSIKNDIPVKCEQIASACFLSGNTDIEKCYTCNLLIQNTPTSDKCFNYVSSDIKENLNDIEIIAQDDEGSNEYKLTESISNIMKSIYKTDKGNKKELKKFEDLDDISKAELMNYCMLLKEVDTNGTLEMNELGKETDVFNNISRLLKNHIQENNTALVKKLKNAAMCMKYIDNWVVNKTGLILPELSYKKLENTNDVYLNENGELQIHKNGYGHIDKEGDNNKGDLTNVDKDSKVLSIPVTNGMFCNEEYCDRWKDKNSCVSKIEAQDQGSCATSWIFASKLHLETIRCMKGYEHASSSALYVANCANKEAKDKCHVGSNPLEFLKIIDENKFLPLEVNLPYSYANVGNECPNPQNHWTNLWANVELLDSKDEPNSLGAKGYTAYESDKFRGNMETFIKKIKHEVMHKGSVIAYVKVENVMGYDLNGKKVLSVCGDKNADHAVNIIGWGNYINDEGKKKSYWIVRNSWGMYWGEEGNFKVDIYGPEKCEHNFIHSVVKFNIDIPLSKVNTKKEAELYNYYLKTSPDFYSNLYFNSLSAEKANDLSTNKVLDQMTVHGQAVEESSEGTSGQHGQHGQHGQPESTSSSETVAESSAQGLDSAASDVPDVQKFEVVHILKHIKNSKSKTTLVKYDYYYDFGDHACSRTQASNPEKLGDCISFCNNNWDTCRRSVSPGYCLTKLKKTNECLFCFV</sequence>
<feature type="chain" id="PRO_5008915781" evidence="5">
    <location>
        <begin position="23"/>
        <end position="988"/>
    </location>
</feature>
<dbReference type="Gene3D" id="3.90.70.10">
    <property type="entry name" value="Cysteine proteinases"/>
    <property type="match status" value="1"/>
</dbReference>
<dbReference type="GeneID" id="39867077"/>
<dbReference type="AlphaFoldDB" id="A0A1D3JJ61"/>
<reference evidence="7 8" key="1">
    <citation type="submission" date="2016-06" db="EMBL/GenBank/DDBJ databases">
        <authorList>
            <consortium name="Pathogen Informatics"/>
        </authorList>
    </citation>
    <scope>NUCLEOTIDE SEQUENCE [LARGE SCALE GENOMIC DNA]</scope>
</reference>
<evidence type="ECO:0000256" key="3">
    <source>
        <dbReference type="ARBA" id="ARBA00023180"/>
    </source>
</evidence>
<name>A0A1D3JJ61_PLAMA</name>
<feature type="region of interest" description="Disordered" evidence="4">
    <location>
        <begin position="854"/>
        <end position="898"/>
    </location>
</feature>
<keyword evidence="8" id="KW-1185">Reference proteome</keyword>
<evidence type="ECO:0000256" key="2">
    <source>
        <dbReference type="ARBA" id="ARBA00023145"/>
    </source>
</evidence>
<dbReference type="VEuPathDB" id="PlasmoDB:PmUG01_04024800"/>
<keyword evidence="2" id="KW-0865">Zymogen</keyword>
<feature type="domain" description="Peptidase C1A papain C-terminal" evidence="6">
    <location>
        <begin position="545"/>
        <end position="795"/>
    </location>
</feature>
<feature type="signal peptide" evidence="5">
    <location>
        <begin position="1"/>
        <end position="22"/>
    </location>
</feature>
<dbReference type="PROSITE" id="PS00639">
    <property type="entry name" value="THIOL_PROTEASE_HIS"/>
    <property type="match status" value="1"/>
</dbReference>
<dbReference type="KEGG" id="pmal:PMUG01_04024800"/>
<evidence type="ECO:0000259" key="6">
    <source>
        <dbReference type="SMART" id="SM00645"/>
    </source>
</evidence>
<dbReference type="RefSeq" id="XP_028859700.1">
    <property type="nucleotide sequence ID" value="XM_029003248.1"/>
</dbReference>
<feature type="region of interest" description="Disordered" evidence="4">
    <location>
        <begin position="29"/>
        <end position="148"/>
    </location>
</feature>
<evidence type="ECO:0000313" key="7">
    <source>
        <dbReference type="EMBL" id="SBT86553.1"/>
    </source>
</evidence>
<dbReference type="CDD" id="cd02619">
    <property type="entry name" value="Peptidase_C1"/>
    <property type="match status" value="1"/>
</dbReference>
<dbReference type="InterPro" id="IPR038765">
    <property type="entry name" value="Papain-like_cys_pep_sf"/>
</dbReference>
<proteinExistence type="inferred from homology"/>
<dbReference type="OrthoDB" id="190265at2759"/>
<dbReference type="Proteomes" id="UP000219813">
    <property type="component" value="Chromosome 4"/>
</dbReference>
<organism evidence="7 8">
    <name type="scientific">Plasmodium malariae</name>
    <dbReference type="NCBI Taxonomy" id="5858"/>
    <lineage>
        <taxon>Eukaryota</taxon>
        <taxon>Sar</taxon>
        <taxon>Alveolata</taxon>
        <taxon>Apicomplexa</taxon>
        <taxon>Aconoidasida</taxon>
        <taxon>Haemosporida</taxon>
        <taxon>Plasmodiidae</taxon>
        <taxon>Plasmodium</taxon>
        <taxon>Plasmodium (Plasmodium)</taxon>
    </lineage>
</organism>
<dbReference type="OMA" id="DYNNGPF"/>
<gene>
    <name evidence="7" type="primary">PmUG01_04024800</name>
    <name evidence="7" type="ORF">PMUG01_04024800</name>
</gene>
<feature type="compositionally biased region" description="Polar residues" evidence="4">
    <location>
        <begin position="65"/>
        <end position="142"/>
    </location>
</feature>